<evidence type="ECO:0000313" key="2">
    <source>
        <dbReference type="Proteomes" id="UP000499080"/>
    </source>
</evidence>
<protein>
    <submittedName>
        <fullName evidence="1">Uncharacterized protein</fullName>
    </submittedName>
</protein>
<comment type="caution">
    <text evidence="1">The sequence shown here is derived from an EMBL/GenBank/DDBJ whole genome shotgun (WGS) entry which is preliminary data.</text>
</comment>
<dbReference type="OrthoDB" id="6617942at2759"/>
<dbReference type="AlphaFoldDB" id="A0A4Y2FAC0"/>
<evidence type="ECO:0000313" key="1">
    <source>
        <dbReference type="EMBL" id="GBM38262.1"/>
    </source>
</evidence>
<gene>
    <name evidence="1" type="ORF">AVEN_47352_1</name>
</gene>
<reference evidence="1 2" key="1">
    <citation type="journal article" date="2019" name="Sci. Rep.">
        <title>Orb-weaving spider Araneus ventricosus genome elucidates the spidroin gene catalogue.</title>
        <authorList>
            <person name="Kono N."/>
            <person name="Nakamura H."/>
            <person name="Ohtoshi R."/>
            <person name="Moran D.A.P."/>
            <person name="Shinohara A."/>
            <person name="Yoshida Y."/>
            <person name="Fujiwara M."/>
            <person name="Mori M."/>
            <person name="Tomita M."/>
            <person name="Arakawa K."/>
        </authorList>
    </citation>
    <scope>NUCLEOTIDE SEQUENCE [LARGE SCALE GENOMIC DNA]</scope>
</reference>
<keyword evidence="2" id="KW-1185">Reference proteome</keyword>
<accession>A0A4Y2FAC0</accession>
<organism evidence="1 2">
    <name type="scientific">Araneus ventricosus</name>
    <name type="common">Orbweaver spider</name>
    <name type="synonym">Epeira ventricosa</name>
    <dbReference type="NCBI Taxonomy" id="182803"/>
    <lineage>
        <taxon>Eukaryota</taxon>
        <taxon>Metazoa</taxon>
        <taxon>Ecdysozoa</taxon>
        <taxon>Arthropoda</taxon>
        <taxon>Chelicerata</taxon>
        <taxon>Arachnida</taxon>
        <taxon>Araneae</taxon>
        <taxon>Araneomorphae</taxon>
        <taxon>Entelegynae</taxon>
        <taxon>Araneoidea</taxon>
        <taxon>Araneidae</taxon>
        <taxon>Araneus</taxon>
    </lineage>
</organism>
<name>A0A4Y2FAC0_ARAVE</name>
<sequence>MEILPHVVVTVATPHHVALECDRYGVSDKAAAAIVNAALQDSGQLKNNYLTLVVDRSKIRRERKRVRNELKCDSLTQINQNPVCGLYFDGRKDNTVVKIAKGEKYCRNIMKEEHITIVQEPKSKYIGHITVSNGEAISIAKGIINFLNKMNRDCNLTVIGCDGTDVNTGVNRRVIRRLEMKFGRPLQWAVCLLYANELPLRHLLQIFGWCDEWSKSSFWANWHRNKNLKNLQLSYLKQ</sequence>
<proteinExistence type="predicted"/>
<dbReference type="EMBL" id="BGPR01000863">
    <property type="protein sequence ID" value="GBM38262.1"/>
    <property type="molecule type" value="Genomic_DNA"/>
</dbReference>
<dbReference type="Proteomes" id="UP000499080">
    <property type="component" value="Unassembled WGS sequence"/>
</dbReference>